<feature type="signal peptide" evidence="3">
    <location>
        <begin position="1"/>
        <end position="21"/>
    </location>
</feature>
<dbReference type="AlphaFoldDB" id="A0A1H2GZZ3"/>
<evidence type="ECO:0000256" key="1">
    <source>
        <dbReference type="ARBA" id="ARBA00022475"/>
    </source>
</evidence>
<keyword evidence="3" id="KW-0732">Signal</keyword>
<gene>
    <name evidence="4" type="ORF">RD149_14290</name>
    <name evidence="5" type="ORF">SAMN04488548_134198</name>
</gene>
<reference evidence="5 6" key="1">
    <citation type="submission" date="2016-10" db="EMBL/GenBank/DDBJ databases">
        <authorList>
            <person name="de Groot N.N."/>
        </authorList>
    </citation>
    <scope>NUCLEOTIDE SEQUENCE [LARGE SCALE GENOMIC DNA]</scope>
    <source>
        <strain evidence="5 6">DSM 44215</strain>
    </source>
</reference>
<evidence type="ECO:0000313" key="4">
    <source>
        <dbReference type="EMBL" id="MDS1114937.1"/>
    </source>
</evidence>
<dbReference type="Pfam" id="PF05481">
    <property type="entry name" value="Myco_19_kDa"/>
    <property type="match status" value="1"/>
</dbReference>
<feature type="chain" id="PRO_5039055987" evidence="3">
    <location>
        <begin position="22"/>
        <end position="157"/>
    </location>
</feature>
<keyword evidence="2" id="KW-0472">Membrane</keyword>
<evidence type="ECO:0000256" key="2">
    <source>
        <dbReference type="ARBA" id="ARBA00023136"/>
    </source>
</evidence>
<evidence type="ECO:0000256" key="3">
    <source>
        <dbReference type="SAM" id="SignalP"/>
    </source>
</evidence>
<evidence type="ECO:0000313" key="7">
    <source>
        <dbReference type="Proteomes" id="UP001265083"/>
    </source>
</evidence>
<dbReference type="EMBL" id="FNLM01000034">
    <property type="protein sequence ID" value="SDU25121.1"/>
    <property type="molecule type" value="Genomic_DNA"/>
</dbReference>
<dbReference type="EMBL" id="JAVLUS010000011">
    <property type="protein sequence ID" value="MDS1114937.1"/>
    <property type="molecule type" value="Genomic_DNA"/>
</dbReference>
<keyword evidence="7" id="KW-1185">Reference proteome</keyword>
<dbReference type="Proteomes" id="UP000183180">
    <property type="component" value="Unassembled WGS sequence"/>
</dbReference>
<dbReference type="Proteomes" id="UP001265083">
    <property type="component" value="Unassembled WGS sequence"/>
</dbReference>
<name>A0A1H2GZZ3_9ACTN</name>
<dbReference type="GO" id="GO:0016020">
    <property type="term" value="C:membrane"/>
    <property type="evidence" value="ECO:0007669"/>
    <property type="project" value="InterPro"/>
</dbReference>
<sequence length="157" mass="16534">MANRQRFVMSLVAASCVGLMAVGCSDSDTPQGDQSRPKLSKIEIPDAGLSATVEGQPLPDVDLTKFQCYNESDLISLHGQDPTDGQPGLAVNLQPGNPPKVESVSFAIDGVNYAAKFGKGSAEVTQDGSRITIRGTAESYDLAAPLTKRFEISATCN</sequence>
<accession>A0A1H2GZZ3</accession>
<dbReference type="RefSeq" id="WP_074848783.1">
    <property type="nucleotide sequence ID" value="NZ_FNLM01000034.1"/>
</dbReference>
<reference evidence="4 7" key="2">
    <citation type="submission" date="2023-08" db="EMBL/GenBank/DDBJ databases">
        <title>Bioegradation of LLDPE and BLDPE plastic by marine bacteria from coast plastic debris.</title>
        <authorList>
            <person name="Rong Z."/>
        </authorList>
    </citation>
    <scope>NUCLEOTIDE SEQUENCE [LARGE SCALE GENOMIC DNA]</scope>
    <source>
        <strain evidence="4 7">Z-2</strain>
    </source>
</reference>
<dbReference type="PROSITE" id="PS51257">
    <property type="entry name" value="PROKAR_LIPOPROTEIN"/>
    <property type="match status" value="1"/>
</dbReference>
<keyword evidence="1" id="KW-1003">Cell membrane</keyword>
<organism evidence="5 6">
    <name type="scientific">Gordonia westfalica</name>
    <dbReference type="NCBI Taxonomy" id="158898"/>
    <lineage>
        <taxon>Bacteria</taxon>
        <taxon>Bacillati</taxon>
        <taxon>Actinomycetota</taxon>
        <taxon>Actinomycetes</taxon>
        <taxon>Mycobacteriales</taxon>
        <taxon>Gordoniaceae</taxon>
        <taxon>Gordonia</taxon>
    </lineage>
</organism>
<keyword evidence="5" id="KW-0449">Lipoprotein</keyword>
<evidence type="ECO:0000313" key="6">
    <source>
        <dbReference type="Proteomes" id="UP000183180"/>
    </source>
</evidence>
<proteinExistence type="predicted"/>
<evidence type="ECO:0000313" key="5">
    <source>
        <dbReference type="EMBL" id="SDU25121.1"/>
    </source>
</evidence>
<dbReference type="OrthoDB" id="4375664at2"/>
<protein>
    <submittedName>
        <fullName evidence="4">Lipoprotein LpqH</fullName>
    </submittedName>
    <submittedName>
        <fullName evidence="5">Lipoprotein antigen</fullName>
    </submittedName>
</protein>
<dbReference type="InterPro" id="IPR008691">
    <property type="entry name" value="LpqH"/>
</dbReference>